<dbReference type="AlphaFoldDB" id="A0A5D3AHT8"/>
<dbReference type="Proteomes" id="UP000322245">
    <property type="component" value="Unassembled WGS sequence"/>
</dbReference>
<evidence type="ECO:0000256" key="1">
    <source>
        <dbReference type="SAM" id="MobiDB-lite"/>
    </source>
</evidence>
<keyword evidence="3" id="KW-1185">Reference proteome</keyword>
<comment type="caution">
    <text evidence="2">The sequence shown here is derived from an EMBL/GenBank/DDBJ whole genome shotgun (WGS) entry which is preliminary data.</text>
</comment>
<name>A0A5D3AHT8_9TREE</name>
<feature type="region of interest" description="Disordered" evidence="1">
    <location>
        <begin position="260"/>
        <end position="313"/>
    </location>
</feature>
<gene>
    <name evidence="2" type="ORF">B9479_008298</name>
</gene>
<sequence length="392" mass="44576">MAQLRQSQKVEDQQVAYAMLHALSDEEYRPIKQILWAKTSFTTAEVLMQVSAEPTCGSAGSEFDEKFMNAWRERIVWERRSAAQASLRRATPLIDVQPSRKRPHKGGSSSLSKRRVLDPLAEKRSGGLSRSVHVPGIKCRMPYWHPQPIDLDHMYPPTLMSKKSKKGLNWTERALKKRHAIEEIGMLLSESKSKEVYAEGSENLFDRAKLLAAKTGCDIILMVAHPLVTTDHNKPSSIPYLRTFFTQGFNSVHHHTAYNSQEANAFRPRSVPSSPVLRSLSPRTPSCSPPPFPLPPAEDPPTLSRPEGPPPMVWDLEDRTTTIRVTRPDRLFWVPPPTFLILGPYEVPHPPRRYYDAAVLSHMVIRTSDDDDLGQLMYLIRYLADWRQPNSE</sequence>
<protein>
    <submittedName>
        <fullName evidence="2">Uncharacterized protein</fullName>
    </submittedName>
</protein>
<reference evidence="2 3" key="1">
    <citation type="submission" date="2017-05" db="EMBL/GenBank/DDBJ databases">
        <title>The Genome Sequence of Tsuchiyaea wingfieldii DSM 27421.</title>
        <authorList>
            <person name="Cuomo C."/>
            <person name="Passer A."/>
            <person name="Billmyre B."/>
            <person name="Heitman J."/>
        </authorList>
    </citation>
    <scope>NUCLEOTIDE SEQUENCE [LARGE SCALE GENOMIC DNA]</scope>
    <source>
        <strain evidence="2 3">DSM 27421</strain>
    </source>
</reference>
<accession>A0A5D3AHT8</accession>
<dbReference type="EMBL" id="NIDF01000391">
    <property type="protein sequence ID" value="TYJ51147.1"/>
    <property type="molecule type" value="Genomic_DNA"/>
</dbReference>
<proteinExistence type="predicted"/>
<organism evidence="2 3">
    <name type="scientific">Cryptococcus floricola</name>
    <dbReference type="NCBI Taxonomy" id="2591691"/>
    <lineage>
        <taxon>Eukaryota</taxon>
        <taxon>Fungi</taxon>
        <taxon>Dikarya</taxon>
        <taxon>Basidiomycota</taxon>
        <taxon>Agaricomycotina</taxon>
        <taxon>Tremellomycetes</taxon>
        <taxon>Tremellales</taxon>
        <taxon>Cryptococcaceae</taxon>
        <taxon>Cryptococcus</taxon>
    </lineage>
</organism>
<evidence type="ECO:0000313" key="2">
    <source>
        <dbReference type="EMBL" id="TYJ51147.1"/>
    </source>
</evidence>
<feature type="compositionally biased region" description="Low complexity" evidence="1">
    <location>
        <begin position="267"/>
        <end position="286"/>
    </location>
</feature>
<evidence type="ECO:0000313" key="3">
    <source>
        <dbReference type="Proteomes" id="UP000322245"/>
    </source>
</evidence>
<feature type="compositionally biased region" description="Pro residues" evidence="1">
    <location>
        <begin position="287"/>
        <end position="299"/>
    </location>
</feature>
<feature type="non-terminal residue" evidence="2">
    <location>
        <position position="392"/>
    </location>
</feature>
<feature type="region of interest" description="Disordered" evidence="1">
    <location>
        <begin position="91"/>
        <end position="116"/>
    </location>
</feature>